<comment type="caution">
    <text evidence="5">The sequence shown here is derived from an EMBL/GenBank/DDBJ whole genome shotgun (WGS) entry which is preliminary data.</text>
</comment>
<keyword evidence="1" id="KW-0805">Transcription regulation</keyword>
<evidence type="ECO:0000256" key="3">
    <source>
        <dbReference type="ARBA" id="ARBA00023125"/>
    </source>
</evidence>
<sequence>MWLHLIEHLPKIREPAALPGWLATTTRHECQRHLRLNSRSVLTDPATMSQISSGSDDIDEDLLAAEQRQVLLAGLAELSDEQRRFLALLVSDPPCPYAEISRILGMPIGSIGPTRIRTLEKLRETRAVQAYLRANGKAAKTGGGRHALAELE</sequence>
<dbReference type="PANTHER" id="PTHR43133:SF8">
    <property type="entry name" value="RNA POLYMERASE SIGMA FACTOR HI_1459-RELATED"/>
    <property type="match status" value="1"/>
</dbReference>
<dbReference type="EMBL" id="BSDI01000035">
    <property type="protein sequence ID" value="GLI00708.1"/>
    <property type="molecule type" value="Genomic_DNA"/>
</dbReference>
<evidence type="ECO:0000256" key="1">
    <source>
        <dbReference type="ARBA" id="ARBA00023015"/>
    </source>
</evidence>
<proteinExistence type="predicted"/>
<evidence type="ECO:0000256" key="4">
    <source>
        <dbReference type="ARBA" id="ARBA00023163"/>
    </source>
</evidence>
<evidence type="ECO:0000313" key="5">
    <source>
        <dbReference type="EMBL" id="GLI00708.1"/>
    </source>
</evidence>
<keyword evidence="3" id="KW-0238">DNA-binding</keyword>
<accession>A0ABQ5R3A0</accession>
<evidence type="ECO:0000313" key="6">
    <source>
        <dbReference type="Proteomes" id="UP001144280"/>
    </source>
</evidence>
<keyword evidence="4" id="KW-0804">Transcription</keyword>
<dbReference type="Proteomes" id="UP001144280">
    <property type="component" value="Unassembled WGS sequence"/>
</dbReference>
<keyword evidence="6" id="KW-1185">Reference proteome</keyword>
<reference evidence="5" key="1">
    <citation type="submission" date="2022-12" db="EMBL/GenBank/DDBJ databases">
        <title>New Phytohabitans aurantiacus sp. RD004123 nov., an actinomycete isolated from soil.</title>
        <authorList>
            <person name="Triningsih D.W."/>
            <person name="Harunari E."/>
            <person name="Igarashi Y."/>
        </authorList>
    </citation>
    <scope>NUCLEOTIDE SEQUENCE</scope>
    <source>
        <strain evidence="5">RD004123</strain>
    </source>
</reference>
<dbReference type="SUPFAM" id="SSF88659">
    <property type="entry name" value="Sigma3 and sigma4 domains of RNA polymerase sigma factors"/>
    <property type="match status" value="1"/>
</dbReference>
<dbReference type="Gene3D" id="1.10.10.10">
    <property type="entry name" value="Winged helix-like DNA-binding domain superfamily/Winged helix DNA-binding domain"/>
    <property type="match status" value="1"/>
</dbReference>
<dbReference type="PANTHER" id="PTHR43133">
    <property type="entry name" value="RNA POLYMERASE ECF-TYPE SIGMA FACTO"/>
    <property type="match status" value="1"/>
</dbReference>
<keyword evidence="2" id="KW-0731">Sigma factor</keyword>
<dbReference type="InterPro" id="IPR039425">
    <property type="entry name" value="RNA_pol_sigma-70-like"/>
</dbReference>
<gene>
    <name evidence="5" type="ORF">Pa4123_59840</name>
</gene>
<protein>
    <recommendedName>
        <fullName evidence="7">RNA polymerase sigma factor 70 region 4 type 2 domain-containing protein</fullName>
    </recommendedName>
</protein>
<dbReference type="InterPro" id="IPR036388">
    <property type="entry name" value="WH-like_DNA-bd_sf"/>
</dbReference>
<evidence type="ECO:0008006" key="7">
    <source>
        <dbReference type="Google" id="ProtNLM"/>
    </source>
</evidence>
<organism evidence="5 6">
    <name type="scientific">Phytohabitans aurantiacus</name>
    <dbReference type="NCBI Taxonomy" id="3016789"/>
    <lineage>
        <taxon>Bacteria</taxon>
        <taxon>Bacillati</taxon>
        <taxon>Actinomycetota</taxon>
        <taxon>Actinomycetes</taxon>
        <taxon>Micromonosporales</taxon>
        <taxon>Micromonosporaceae</taxon>
    </lineage>
</organism>
<name>A0ABQ5R3A0_9ACTN</name>
<dbReference type="InterPro" id="IPR013324">
    <property type="entry name" value="RNA_pol_sigma_r3/r4-like"/>
</dbReference>
<evidence type="ECO:0000256" key="2">
    <source>
        <dbReference type="ARBA" id="ARBA00023082"/>
    </source>
</evidence>